<evidence type="ECO:0008006" key="3">
    <source>
        <dbReference type="Google" id="ProtNLM"/>
    </source>
</evidence>
<evidence type="ECO:0000313" key="2">
    <source>
        <dbReference type="Proteomes" id="UP000541425"/>
    </source>
</evidence>
<dbReference type="EMBL" id="JACICA010000010">
    <property type="protein sequence ID" value="MBB3703285.1"/>
    <property type="molecule type" value="Genomic_DNA"/>
</dbReference>
<dbReference type="AlphaFoldDB" id="A0A7W5Y209"/>
<reference evidence="1 2" key="1">
    <citation type="submission" date="2020-08" db="EMBL/GenBank/DDBJ databases">
        <title>Genomic Encyclopedia of Type Strains, Phase IV (KMG-IV): sequencing the most valuable type-strain genomes for metagenomic binning, comparative biology and taxonomic classification.</title>
        <authorList>
            <person name="Goeker M."/>
        </authorList>
    </citation>
    <scope>NUCLEOTIDE SEQUENCE [LARGE SCALE GENOMIC DNA]</scope>
    <source>
        <strain evidence="1 2">DSM 22548</strain>
    </source>
</reference>
<dbReference type="SUPFAM" id="SSF56935">
    <property type="entry name" value="Porins"/>
    <property type="match status" value="1"/>
</dbReference>
<evidence type="ECO:0000313" key="1">
    <source>
        <dbReference type="EMBL" id="MBB3703285.1"/>
    </source>
</evidence>
<gene>
    <name evidence="1" type="ORF">FHS60_001767</name>
</gene>
<organism evidence="1 2">
    <name type="scientific">Alloprevotella rava</name>
    <dbReference type="NCBI Taxonomy" id="671218"/>
    <lineage>
        <taxon>Bacteria</taxon>
        <taxon>Pseudomonadati</taxon>
        <taxon>Bacteroidota</taxon>
        <taxon>Bacteroidia</taxon>
        <taxon>Bacteroidales</taxon>
        <taxon>Prevotellaceae</taxon>
        <taxon>Alloprevotella</taxon>
    </lineage>
</organism>
<sequence length="960" mass="109567">MKIHFCLLLFALLLPIKSHSQYRDICVMLHLEDSDTKRQLGNGLAYAFSKNKEGVDTLTMIKIMKATPEYMYYGELKRKLSVGDTLFVRSRCENYEEETTPFVITQKMIEETPVNIEGTVRLRRAPKTLREATVTASKIMMVNKGDTIVYNADYFQLAEGSMLDALISQLPGVKLEKGGRITINGNFVSSLLINGKDFFKGDPTVALENLPAYMVNKVKAYQKAPDNAYIIRDSLKANASDPWVIDVNLKRDYAQGWIANAESGYGTGNRYLARLFGLRFTDYSRLSLFTNFNNTNDNGRPGREGSWSSIEPVFGRSVSKTGGLSYGTESKNRKTSFSTNLTLAYNNDDIQTEKSTERFQAFGSSYVRSRNQEHLRNTVLNMDASFSHSAKKAYFCWDNVFSYNHSKDAANNYSVESAALPTESYRGALLDSLFVLQNYAKAGALTNYNRDLSTQSTTNWTYISLFNADIRLPHSRYITLQLNGRYSHATDKWFSRYALFMPRSSENGDYRNKYQTTPQHEYQWWAYANAPIYEKNIVRLVAAYTYRQEYYSNSRNLYRLDYLGGQWASANGYVLGMLPSTGDSLTRCIDYANTFNSNRHLYRHTPELQVQLTFKKGAALTLLFPVNFEHDVLSDLRMKDVRSHVSKHYVGFDPKIQFSWSGLNIEAHKRLVAPDMTYLLDVRDDSSPLAIYLGNPTLKATDIYSLSTKFSKTITKHAQNYYTGAGYHVLHHAVGQSRLYDNTLGVTTYTPRNINGNWTVSINGGYARSLDARQYWTISADAVWKYDNSVDFLQTNNIDAVTRTSVHNQALDGNLALRYRQKAVALSFVTSAKWQHAESEREGFTTINSLDMLYGLTANVTFPWGITLNTDCSLYTRGGYSDETMNTHEWIWNAELSKSFLRKKSLVIRLLGYDLLHQRHNVLRTLNAQGRTETWYNTIPRYVMLTLAYRLSIQPKKANQ</sequence>
<dbReference type="RefSeq" id="WP_183697525.1">
    <property type="nucleotide sequence ID" value="NZ_JACICA010000010.1"/>
</dbReference>
<name>A0A7W5Y209_9BACT</name>
<proteinExistence type="predicted"/>
<accession>A0A7W5Y209</accession>
<dbReference type="Proteomes" id="UP000541425">
    <property type="component" value="Unassembled WGS sequence"/>
</dbReference>
<comment type="caution">
    <text evidence="1">The sequence shown here is derived from an EMBL/GenBank/DDBJ whole genome shotgun (WGS) entry which is preliminary data.</text>
</comment>
<protein>
    <recommendedName>
        <fullName evidence="3">Outer membrane protein beta-barrel domain-containing protein</fullName>
    </recommendedName>
</protein>